<comment type="caution">
    <text evidence="1">The sequence shown here is derived from an EMBL/GenBank/DDBJ whole genome shotgun (WGS) entry which is preliminary data.</text>
</comment>
<proteinExistence type="predicted"/>
<dbReference type="STRING" id="2309.CF15_04030"/>
<dbReference type="EMBL" id="LNTB01000001">
    <property type="protein sequence ID" value="KSW11969.1"/>
    <property type="molecule type" value="Genomic_DNA"/>
</dbReference>
<organism evidence="1 2">
    <name type="scientific">Pyrodictium occultum</name>
    <dbReference type="NCBI Taxonomy" id="2309"/>
    <lineage>
        <taxon>Archaea</taxon>
        <taxon>Thermoproteota</taxon>
        <taxon>Thermoprotei</taxon>
        <taxon>Desulfurococcales</taxon>
        <taxon>Pyrodictiaceae</taxon>
        <taxon>Pyrodictium</taxon>
    </lineage>
</organism>
<reference evidence="1 2" key="1">
    <citation type="submission" date="2015-11" db="EMBL/GenBank/DDBJ databases">
        <title>Genome sequence of Pyrodictium occultum PL-19, a marine hyperthermophilic archaeon isolated from Volcano, Italy.</title>
        <authorList>
            <person name="Utturkar S."/>
            <person name="Huber H."/>
            <person name="Leptihn S."/>
            <person name="Brown S."/>
            <person name="Stetter K.O."/>
            <person name="Podar M."/>
        </authorList>
    </citation>
    <scope>NUCLEOTIDE SEQUENCE [LARGE SCALE GENOMIC DNA]</scope>
    <source>
        <strain evidence="1 2">PL-19</strain>
    </source>
</reference>
<accession>A0A0V8RV84</accession>
<keyword evidence="2" id="KW-1185">Reference proteome</keyword>
<dbReference type="Proteomes" id="UP000053352">
    <property type="component" value="Unassembled WGS sequence"/>
</dbReference>
<evidence type="ECO:0000313" key="2">
    <source>
        <dbReference type="Proteomes" id="UP000053352"/>
    </source>
</evidence>
<sequence>MKLVKRIRERWRDAEVLRIVQKRGKQILYVRVGGGVVKLIVHRDGRVRAFGKPEGLAIALRTIAERVLGVGEH</sequence>
<protein>
    <submittedName>
        <fullName evidence="1">Uncharacterized protein</fullName>
    </submittedName>
</protein>
<name>A0A0V8RV84_PYROC</name>
<dbReference type="AlphaFoldDB" id="A0A0V8RV84"/>
<evidence type="ECO:0000313" key="1">
    <source>
        <dbReference type="EMBL" id="KSW11969.1"/>
    </source>
</evidence>
<gene>
    <name evidence="1" type="ORF">CF15_04030</name>
</gene>